<reference evidence="4" key="2">
    <citation type="submission" date="2020-09" db="EMBL/GenBank/DDBJ databases">
        <authorList>
            <person name="Sun Q."/>
            <person name="Ohkuma M."/>
        </authorList>
    </citation>
    <scope>NUCLEOTIDE SEQUENCE</scope>
    <source>
        <strain evidence="4">JCM 4125</strain>
    </source>
</reference>
<dbReference type="InterPro" id="IPR029058">
    <property type="entry name" value="AB_hydrolase_fold"/>
</dbReference>
<evidence type="ECO:0000313" key="4">
    <source>
        <dbReference type="EMBL" id="GGT98377.1"/>
    </source>
</evidence>
<organism evidence="4 5">
    <name type="scientific">Streptomyces phaeofaciens</name>
    <dbReference type="NCBI Taxonomy" id="68254"/>
    <lineage>
        <taxon>Bacteria</taxon>
        <taxon>Bacillati</taxon>
        <taxon>Actinomycetota</taxon>
        <taxon>Actinomycetes</taxon>
        <taxon>Kitasatosporales</taxon>
        <taxon>Streptomycetaceae</taxon>
        <taxon>Streptomyces</taxon>
    </lineage>
</organism>
<dbReference type="EMBL" id="BMSA01000057">
    <property type="protein sequence ID" value="GGT98377.1"/>
    <property type="molecule type" value="Genomic_DNA"/>
</dbReference>
<dbReference type="Gene3D" id="3.40.50.1820">
    <property type="entry name" value="alpha/beta hydrolase"/>
    <property type="match status" value="1"/>
</dbReference>
<evidence type="ECO:0000256" key="2">
    <source>
        <dbReference type="ARBA" id="ARBA00022801"/>
    </source>
</evidence>
<dbReference type="Pfam" id="PF02129">
    <property type="entry name" value="Peptidase_S15"/>
    <property type="match status" value="1"/>
</dbReference>
<comment type="similarity">
    <text evidence="1">Belongs to the AB hydrolase superfamily.</text>
</comment>
<dbReference type="GO" id="GO:0052689">
    <property type="term" value="F:carboxylic ester hydrolase activity"/>
    <property type="evidence" value="ECO:0007669"/>
    <property type="project" value="UniProtKB-ARBA"/>
</dbReference>
<dbReference type="Gene3D" id="1.10.10.800">
    <property type="match status" value="1"/>
</dbReference>
<proteinExistence type="inferred from homology"/>
<dbReference type="PANTHER" id="PTHR22946:SF9">
    <property type="entry name" value="POLYKETIDE TRANSFERASE AF380"/>
    <property type="match status" value="1"/>
</dbReference>
<reference evidence="4" key="1">
    <citation type="journal article" date="2014" name="Int. J. Syst. Evol. Microbiol.">
        <title>Complete genome sequence of Corynebacterium casei LMG S-19264T (=DSM 44701T), isolated from a smear-ripened cheese.</title>
        <authorList>
            <consortium name="US DOE Joint Genome Institute (JGI-PGF)"/>
            <person name="Walter F."/>
            <person name="Albersmeier A."/>
            <person name="Kalinowski J."/>
            <person name="Ruckert C."/>
        </authorList>
    </citation>
    <scope>NUCLEOTIDE SEQUENCE</scope>
    <source>
        <strain evidence="4">JCM 4125</strain>
    </source>
</reference>
<dbReference type="Proteomes" id="UP000646776">
    <property type="component" value="Unassembled WGS sequence"/>
</dbReference>
<comment type="caution">
    <text evidence="4">The sequence shown here is derived from an EMBL/GenBank/DDBJ whole genome shotgun (WGS) entry which is preliminary data.</text>
</comment>
<evidence type="ECO:0000256" key="1">
    <source>
        <dbReference type="ARBA" id="ARBA00008645"/>
    </source>
</evidence>
<evidence type="ECO:0000259" key="3">
    <source>
        <dbReference type="Pfam" id="PF02129"/>
    </source>
</evidence>
<feature type="domain" description="Xaa-Pro dipeptidyl-peptidase-like" evidence="3">
    <location>
        <begin position="15"/>
        <end position="277"/>
    </location>
</feature>
<evidence type="ECO:0000313" key="5">
    <source>
        <dbReference type="Proteomes" id="UP000646776"/>
    </source>
</evidence>
<sequence>MKFYEEESRIPAEGGITLHAWLFRPQGEGPFPAVTVAHGFAGVKYQGLRAYAERFARSGFVVVVHDHRNFALSGGDVRGDIDPWQQIADWRRVISYLEALPYVDPSRIGLWGSSYAGGHALVLAATDRRIKAAVAQIPTISGYEQGRRRVSPEQLPALETRFDADERAQLTGAAPAMQALVSTNPTVPAAFRTQAMTDFLNRFTLPDAVEANDEITVRSARRARMYEPGLWVERIAPTPLLMVVGTHDDVTPTDLALEAYQRALEPKGLQMFDGGHFDAYVDGTFETTSGAATDWFRKYLA</sequence>
<gene>
    <name evidence="4" type="ORF">GCM10010226_89580</name>
</gene>
<protein>
    <recommendedName>
        <fullName evidence="3">Xaa-Pro dipeptidyl-peptidase-like domain-containing protein</fullName>
    </recommendedName>
</protein>
<dbReference type="InterPro" id="IPR000383">
    <property type="entry name" value="Xaa-Pro-like_dom"/>
</dbReference>
<dbReference type="PANTHER" id="PTHR22946">
    <property type="entry name" value="DIENELACTONE HYDROLASE DOMAIN-CONTAINING PROTEIN-RELATED"/>
    <property type="match status" value="1"/>
</dbReference>
<name>A0A918HRB5_9ACTN</name>
<accession>A0A918HRB5</accession>
<keyword evidence="2" id="KW-0378">Hydrolase</keyword>
<dbReference type="AlphaFoldDB" id="A0A918HRB5"/>
<dbReference type="SUPFAM" id="SSF53474">
    <property type="entry name" value="alpha/beta-Hydrolases"/>
    <property type="match status" value="1"/>
</dbReference>
<keyword evidence="5" id="KW-1185">Reference proteome</keyword>
<dbReference type="InterPro" id="IPR050261">
    <property type="entry name" value="FrsA_esterase"/>
</dbReference>